<organism evidence="3 4">
    <name type="scientific">Prunus yedoensis var. nudiflora</name>
    <dbReference type="NCBI Taxonomy" id="2094558"/>
    <lineage>
        <taxon>Eukaryota</taxon>
        <taxon>Viridiplantae</taxon>
        <taxon>Streptophyta</taxon>
        <taxon>Embryophyta</taxon>
        <taxon>Tracheophyta</taxon>
        <taxon>Spermatophyta</taxon>
        <taxon>Magnoliopsida</taxon>
        <taxon>eudicotyledons</taxon>
        <taxon>Gunneridae</taxon>
        <taxon>Pentapetalae</taxon>
        <taxon>rosids</taxon>
        <taxon>fabids</taxon>
        <taxon>Rosales</taxon>
        <taxon>Rosaceae</taxon>
        <taxon>Amygdaloideae</taxon>
        <taxon>Amygdaleae</taxon>
        <taxon>Prunus</taxon>
    </lineage>
</organism>
<dbReference type="AlphaFoldDB" id="A0A314YU31"/>
<feature type="region of interest" description="Disordered" evidence="2">
    <location>
        <begin position="902"/>
        <end position="1009"/>
    </location>
</feature>
<dbReference type="InterPro" id="IPR005061">
    <property type="entry name" value="Ist1"/>
</dbReference>
<dbReference type="GO" id="GO:0015031">
    <property type="term" value="P:protein transport"/>
    <property type="evidence" value="ECO:0007669"/>
    <property type="project" value="InterPro"/>
</dbReference>
<dbReference type="OrthoDB" id="29853at2759"/>
<proteinExistence type="inferred from homology"/>
<comment type="similarity">
    <text evidence="1">Belongs to the IST1 family.</text>
</comment>
<evidence type="ECO:0000313" key="4">
    <source>
        <dbReference type="Proteomes" id="UP000250321"/>
    </source>
</evidence>
<gene>
    <name evidence="3" type="ORF">Pyn_16746</name>
</gene>
<comment type="caution">
    <text evidence="3">The sequence shown here is derived from an EMBL/GenBank/DDBJ whole genome shotgun (WGS) entry which is preliminary data.</text>
</comment>
<accession>A0A314YU31</accession>
<evidence type="ECO:0000313" key="3">
    <source>
        <dbReference type="EMBL" id="PQQ09807.1"/>
    </source>
</evidence>
<dbReference type="Pfam" id="PF03398">
    <property type="entry name" value="Ist1"/>
    <property type="match status" value="1"/>
</dbReference>
<name>A0A314YU31_PRUYE</name>
<dbReference type="STRING" id="2094558.A0A314YU31"/>
<feature type="region of interest" description="Disordered" evidence="2">
    <location>
        <begin position="344"/>
        <end position="420"/>
    </location>
</feature>
<feature type="compositionally biased region" description="Basic residues" evidence="2">
    <location>
        <begin position="475"/>
        <end position="489"/>
    </location>
</feature>
<evidence type="ECO:0000256" key="1">
    <source>
        <dbReference type="ARBA" id="ARBA00005536"/>
    </source>
</evidence>
<feature type="region of interest" description="Disordered" evidence="2">
    <location>
        <begin position="298"/>
        <end position="331"/>
    </location>
</feature>
<feature type="compositionally biased region" description="Low complexity" evidence="2">
    <location>
        <begin position="766"/>
        <end position="778"/>
    </location>
</feature>
<feature type="compositionally biased region" description="Polar residues" evidence="2">
    <location>
        <begin position="406"/>
        <end position="417"/>
    </location>
</feature>
<feature type="region of interest" description="Disordered" evidence="2">
    <location>
        <begin position="249"/>
        <end position="268"/>
    </location>
</feature>
<feature type="compositionally biased region" description="Basic and acidic residues" evidence="2">
    <location>
        <begin position="575"/>
        <end position="584"/>
    </location>
</feature>
<feature type="region of interest" description="Disordered" evidence="2">
    <location>
        <begin position="707"/>
        <end position="789"/>
    </location>
</feature>
<evidence type="ECO:0008006" key="5">
    <source>
        <dbReference type="Google" id="ProtNLM"/>
    </source>
</evidence>
<feature type="compositionally biased region" description="Basic and acidic residues" evidence="2">
    <location>
        <begin position="363"/>
        <end position="381"/>
    </location>
</feature>
<sequence>MLDGLLGRGFAAKCKSLIKLTKTRIDVIRRKRNATQKFLRKDIADLLANGLDINAFGRADGLTAEVILSSCYDFVERCCDLVLKHLSVMQKQSECPEECREPVSSLMSAAARFSDLPELRDLRQLFKERYENSLEYFVNQKFVENLASKPPTLEKKIQLMKDIALEFSIKWDSKAFEQRMSKPPAFIQEKPKTYGSSHVPDNKGKLSNGASAVPKGDKHNILPTERRLDLNDAHKLHNDKDGTVLKTDEHNHQTRHRLVGKEHKSLSGREDTVVEKNGHGILFQERQEVVPHKYEAWNGKEDAPPKSVGLGSSSQAKGQERHHGRENNVPKRDCHEALPHVKQNVAGSHVKSNGKGSFADDNYGGRHNDARLASKEEETPKVKNYGIPPPYVKPNVKAKGRKHETTLGSSHRSSGNDGITKDPVAYNIAFVDNILGGAQPGSDDEGERRAAAKVNNHDLEKDHTHRDDASSNHIPKPRSARRRHSRSRSSHNDAGNSEDAEVAMRKSRSRRRDETRRGLQLLFDDEHGKKDEEERRIDELLIHYSKKPSNFEPEMSRRKSKSRHPRHAGTGVGESPRHESRDESEMATPARSVSLPNEHSGPSEAAKVYARAASLQPDRSNPARHVHPKLPDYEDLAAQFAALRGRKLTRQISIATVEWHCGTPGLVFYLKLKSVKSLLNLLSHRCKSSAEPSFDCRMVISSALQDKEDPFTASHTSLRENREKTERDEGHIQGDNGGHTAQNQHLQPKPQRHRHRHADAIDSGATTTSSQQPSSQPQDHSTGPPLSSFLGVLRAPRSFLFPSVPCKQDNAETKKHHTHLLHQVFDIPVPNQEILPNTTPCHIGVIISSPSPSISFVTSPQPTQEEKIQADNSSPGAHCNEKAGGGGGGAEHFVYISNPIYDNDEASTRHSGGENNTPFETPETSPSRLEMGGGSSSSSGEDEVAQPTPSGPSSPTTTPPLTPMKKLPAEACSVPLRDARSLGTSGSDSNTNNGLSSSSSGSPCTSPSW</sequence>
<feature type="compositionally biased region" description="Basic and acidic residues" evidence="2">
    <location>
        <begin position="446"/>
        <end position="470"/>
    </location>
</feature>
<protein>
    <recommendedName>
        <fullName evidence="5">IST1-like protein</fullName>
    </recommendedName>
</protein>
<feature type="compositionally biased region" description="Basic residues" evidence="2">
    <location>
        <begin position="558"/>
        <end position="567"/>
    </location>
</feature>
<feature type="region of interest" description="Disordered" evidence="2">
    <location>
        <begin position="437"/>
        <end position="515"/>
    </location>
</feature>
<feature type="region of interest" description="Disordered" evidence="2">
    <location>
        <begin position="188"/>
        <end position="220"/>
    </location>
</feature>
<feature type="compositionally biased region" description="Basic and acidic residues" evidence="2">
    <location>
        <begin position="717"/>
        <end position="732"/>
    </location>
</feature>
<dbReference type="InterPro" id="IPR042277">
    <property type="entry name" value="IST1-like"/>
</dbReference>
<feature type="region of interest" description="Disordered" evidence="2">
    <location>
        <begin position="854"/>
        <end position="885"/>
    </location>
</feature>
<feature type="compositionally biased region" description="Low complexity" evidence="2">
    <location>
        <begin position="981"/>
        <end position="1009"/>
    </location>
</feature>
<dbReference type="Proteomes" id="UP000250321">
    <property type="component" value="Unassembled WGS sequence"/>
</dbReference>
<feature type="compositionally biased region" description="Basic and acidic residues" evidence="2">
    <location>
        <begin position="259"/>
        <end position="268"/>
    </location>
</feature>
<dbReference type="PANTHER" id="PTHR12161">
    <property type="entry name" value="IST1 FAMILY MEMBER"/>
    <property type="match status" value="1"/>
</dbReference>
<dbReference type="EMBL" id="PJQY01000575">
    <property type="protein sequence ID" value="PQQ09807.1"/>
    <property type="molecule type" value="Genomic_DNA"/>
</dbReference>
<feature type="region of interest" description="Disordered" evidence="2">
    <location>
        <begin position="548"/>
        <end position="602"/>
    </location>
</feature>
<keyword evidence="4" id="KW-1185">Reference proteome</keyword>
<feature type="compositionally biased region" description="Polar residues" evidence="2">
    <location>
        <begin position="913"/>
        <end position="927"/>
    </location>
</feature>
<dbReference type="PANTHER" id="PTHR12161:SF14">
    <property type="entry name" value="REGULATOR OF VPS4 ACTIVITY IN THE MVB PATHWAY PROTEIN"/>
    <property type="match status" value="1"/>
</dbReference>
<reference evidence="3 4" key="1">
    <citation type="submission" date="2018-02" db="EMBL/GenBank/DDBJ databases">
        <title>Draft genome of wild Prunus yedoensis var. nudiflora.</title>
        <authorList>
            <person name="Baek S."/>
            <person name="Kim J.-H."/>
            <person name="Choi K."/>
            <person name="Kim G.-B."/>
            <person name="Cho A."/>
            <person name="Jang H."/>
            <person name="Shin C.-H."/>
            <person name="Yu H.-J."/>
            <person name="Mun J.-H."/>
        </authorList>
    </citation>
    <scope>NUCLEOTIDE SEQUENCE [LARGE SCALE GENOMIC DNA]</scope>
    <source>
        <strain evidence="4">cv. Jeju island</strain>
        <tissue evidence="3">Leaf</tissue>
    </source>
</reference>
<dbReference type="Gene3D" id="1.20.1260.60">
    <property type="entry name" value="Vacuolar protein sorting-associated protein Ist1"/>
    <property type="match status" value="1"/>
</dbReference>
<feature type="compositionally biased region" description="Pro residues" evidence="2">
    <location>
        <begin position="949"/>
        <end position="962"/>
    </location>
</feature>
<dbReference type="FunFam" id="1.20.1260.60:FF:000002">
    <property type="entry name" value="Vacuolar protein sorting-associated protein IST1"/>
    <property type="match status" value="1"/>
</dbReference>
<feature type="compositionally biased region" description="Basic and acidic residues" evidence="2">
    <location>
        <begin position="318"/>
        <end position="331"/>
    </location>
</feature>
<evidence type="ECO:0000256" key="2">
    <source>
        <dbReference type="SAM" id="MobiDB-lite"/>
    </source>
</evidence>